<dbReference type="SUPFAM" id="SSF51215">
    <property type="entry name" value="Regulatory protein AraC"/>
    <property type="match status" value="1"/>
</dbReference>
<dbReference type="InterPro" id="IPR018062">
    <property type="entry name" value="HTH_AraC-typ_CS"/>
</dbReference>
<dbReference type="InterPro" id="IPR003313">
    <property type="entry name" value="AraC-bd"/>
</dbReference>
<dbReference type="InterPro" id="IPR018060">
    <property type="entry name" value="HTH_AraC"/>
</dbReference>
<dbReference type="InterPro" id="IPR009057">
    <property type="entry name" value="Homeodomain-like_sf"/>
</dbReference>
<name>A0A9D2HGS8_9FIRM</name>
<comment type="caution">
    <text evidence="5">The sequence shown here is derived from an EMBL/GenBank/DDBJ whole genome shotgun (WGS) entry which is preliminary data.</text>
</comment>
<feature type="domain" description="HTH araC/xylS-type" evidence="4">
    <location>
        <begin position="180"/>
        <end position="278"/>
    </location>
</feature>
<evidence type="ECO:0000313" key="6">
    <source>
        <dbReference type="Proteomes" id="UP000823900"/>
    </source>
</evidence>
<dbReference type="CDD" id="cd06986">
    <property type="entry name" value="cupin_MmsR-like_N"/>
    <property type="match status" value="1"/>
</dbReference>
<dbReference type="Pfam" id="PF12833">
    <property type="entry name" value="HTH_18"/>
    <property type="match status" value="1"/>
</dbReference>
<dbReference type="InterPro" id="IPR020449">
    <property type="entry name" value="Tscrpt_reg_AraC-type_HTH"/>
</dbReference>
<reference evidence="5" key="2">
    <citation type="submission" date="2021-04" db="EMBL/GenBank/DDBJ databases">
        <authorList>
            <person name="Gilroy R."/>
        </authorList>
    </citation>
    <scope>NUCLEOTIDE SEQUENCE</scope>
    <source>
        <strain evidence="5">CHK178-16964</strain>
    </source>
</reference>
<dbReference type="Gene3D" id="1.10.10.60">
    <property type="entry name" value="Homeodomain-like"/>
    <property type="match status" value="2"/>
</dbReference>
<keyword evidence="2" id="KW-0238">DNA-binding</keyword>
<gene>
    <name evidence="5" type="ORF">IAA07_06890</name>
</gene>
<accession>A0A9D2HGS8</accession>
<dbReference type="PRINTS" id="PR00032">
    <property type="entry name" value="HTHARAC"/>
</dbReference>
<dbReference type="PANTHER" id="PTHR43280">
    <property type="entry name" value="ARAC-FAMILY TRANSCRIPTIONAL REGULATOR"/>
    <property type="match status" value="1"/>
</dbReference>
<dbReference type="Pfam" id="PF02311">
    <property type="entry name" value="AraC_binding"/>
    <property type="match status" value="1"/>
</dbReference>
<dbReference type="SUPFAM" id="SSF46689">
    <property type="entry name" value="Homeodomain-like"/>
    <property type="match status" value="2"/>
</dbReference>
<keyword evidence="3" id="KW-0804">Transcription</keyword>
<dbReference type="PROSITE" id="PS00041">
    <property type="entry name" value="HTH_ARAC_FAMILY_1"/>
    <property type="match status" value="1"/>
</dbReference>
<reference evidence="5" key="1">
    <citation type="journal article" date="2021" name="PeerJ">
        <title>Extensive microbial diversity within the chicken gut microbiome revealed by metagenomics and culture.</title>
        <authorList>
            <person name="Gilroy R."/>
            <person name="Ravi A."/>
            <person name="Getino M."/>
            <person name="Pursley I."/>
            <person name="Horton D.L."/>
            <person name="Alikhan N.F."/>
            <person name="Baker D."/>
            <person name="Gharbi K."/>
            <person name="Hall N."/>
            <person name="Watson M."/>
            <person name="Adriaenssens E.M."/>
            <person name="Foster-Nyarko E."/>
            <person name="Jarju S."/>
            <person name="Secka A."/>
            <person name="Antonio M."/>
            <person name="Oren A."/>
            <person name="Chaudhuri R.R."/>
            <person name="La Ragione R."/>
            <person name="Hildebrand F."/>
            <person name="Pallen M.J."/>
        </authorList>
    </citation>
    <scope>NUCLEOTIDE SEQUENCE</scope>
    <source>
        <strain evidence="5">CHK178-16964</strain>
    </source>
</reference>
<proteinExistence type="predicted"/>
<evidence type="ECO:0000256" key="2">
    <source>
        <dbReference type="ARBA" id="ARBA00023125"/>
    </source>
</evidence>
<organism evidence="5 6">
    <name type="scientific">Candidatus Lachnoclostridium stercoravium</name>
    <dbReference type="NCBI Taxonomy" id="2838633"/>
    <lineage>
        <taxon>Bacteria</taxon>
        <taxon>Bacillati</taxon>
        <taxon>Bacillota</taxon>
        <taxon>Clostridia</taxon>
        <taxon>Lachnospirales</taxon>
        <taxon>Lachnospiraceae</taxon>
    </lineage>
</organism>
<sequence length="288" mass="33566">MGDFLFNIFPNERYIDITLFQYGWERCKPLHSYGPASRNHYLFHFVISGKGVLYSTDSQDVTHIYHLKPGQGFIIYPQQITTYMADEKEPWEYAWVEFDGIRAREYVETAGLTYDSPIYRCGKKEQAVLLENELLTLAKNKKASSLYQIGHLYLFLDQLIQSSASQKEMTEGKLKDFYVREAVTFIEQNCSQPITIEDIAGFCNLNRSYLGKIFRESMNQTLQQFLIYFRMNKAAEMLKFSDMSINEIGRSVGYPNQLHFSRAFKKTYGLSPSQWRKENKKVGTPKLS</sequence>
<dbReference type="Proteomes" id="UP000823900">
    <property type="component" value="Unassembled WGS sequence"/>
</dbReference>
<dbReference type="AlphaFoldDB" id="A0A9D2HGS8"/>
<dbReference type="PANTHER" id="PTHR43280:SF2">
    <property type="entry name" value="HTH-TYPE TRANSCRIPTIONAL REGULATOR EXSA"/>
    <property type="match status" value="1"/>
</dbReference>
<keyword evidence="1" id="KW-0805">Transcription regulation</keyword>
<protein>
    <submittedName>
        <fullName evidence="5">AraC family transcriptional regulator</fullName>
    </submittedName>
</protein>
<evidence type="ECO:0000259" key="4">
    <source>
        <dbReference type="PROSITE" id="PS01124"/>
    </source>
</evidence>
<evidence type="ECO:0000256" key="3">
    <source>
        <dbReference type="ARBA" id="ARBA00023163"/>
    </source>
</evidence>
<dbReference type="PROSITE" id="PS01124">
    <property type="entry name" value="HTH_ARAC_FAMILY_2"/>
    <property type="match status" value="1"/>
</dbReference>
<dbReference type="SMART" id="SM00342">
    <property type="entry name" value="HTH_ARAC"/>
    <property type="match status" value="1"/>
</dbReference>
<dbReference type="InterPro" id="IPR037923">
    <property type="entry name" value="HTH-like"/>
</dbReference>
<dbReference type="GO" id="GO:0003700">
    <property type="term" value="F:DNA-binding transcription factor activity"/>
    <property type="evidence" value="ECO:0007669"/>
    <property type="project" value="InterPro"/>
</dbReference>
<dbReference type="GO" id="GO:0043565">
    <property type="term" value="F:sequence-specific DNA binding"/>
    <property type="evidence" value="ECO:0007669"/>
    <property type="project" value="InterPro"/>
</dbReference>
<dbReference type="EMBL" id="DWZA01000060">
    <property type="protein sequence ID" value="HJA71295.1"/>
    <property type="molecule type" value="Genomic_DNA"/>
</dbReference>
<evidence type="ECO:0000256" key="1">
    <source>
        <dbReference type="ARBA" id="ARBA00023015"/>
    </source>
</evidence>
<evidence type="ECO:0000313" key="5">
    <source>
        <dbReference type="EMBL" id="HJA71295.1"/>
    </source>
</evidence>